<dbReference type="GO" id="GO:1990838">
    <property type="term" value="F:poly(U)-specific exoribonuclease activity, producing 3' uridine cyclic phosphate ends"/>
    <property type="evidence" value="ECO:0007669"/>
    <property type="project" value="UniProtKB-UniRule"/>
</dbReference>
<dbReference type="HAMAP" id="MF_03040">
    <property type="entry name" value="USB1"/>
    <property type="match status" value="1"/>
</dbReference>
<evidence type="ECO:0000313" key="9">
    <source>
        <dbReference type="Proteomes" id="UP000006039"/>
    </source>
</evidence>
<keyword evidence="4 5" id="KW-0539">Nucleus</keyword>
<feature type="region of interest" description="Disordered" evidence="6">
    <location>
        <begin position="1"/>
        <end position="23"/>
    </location>
</feature>
<organism evidence="7">
    <name type="scientific">Gaeumannomyces tritici (strain R3-111a-1)</name>
    <name type="common">Wheat and barley take-all root rot fungus</name>
    <name type="synonym">Gaeumannomyces graminis var. tritici</name>
    <dbReference type="NCBI Taxonomy" id="644352"/>
    <lineage>
        <taxon>Eukaryota</taxon>
        <taxon>Fungi</taxon>
        <taxon>Dikarya</taxon>
        <taxon>Ascomycota</taxon>
        <taxon>Pezizomycotina</taxon>
        <taxon>Sordariomycetes</taxon>
        <taxon>Sordariomycetidae</taxon>
        <taxon>Magnaporthales</taxon>
        <taxon>Magnaporthaceae</taxon>
        <taxon>Gaeumannomyces</taxon>
    </lineage>
</organism>
<sequence>MSLVEYSSDSGSETEHKPESCPVAKTAVLGVASTGGGDRPSLPPLPPSFHDLYASTVRASARDDPSLHQGRTRQIPHVAGNWPSHIYIEWFPTQEECATLASLLDELRSELGGGGEGPSGGQQLHSFLASDLGTPLPLHISLSRPFVLTTGDKDDFLRRLTVAVEGQTAVPRFAVHPSALSWHRSPDSNRAFLVLRVRERDDDGDTNPGLAALLARCNALVRQFGQPPLYASSSSSSSPPSPADDKFHVSVAWSFADVTEDLCARTAAVYGRPGFRDRVGALRIPVGCIKVKIGNAVASLALSGGGPRRPVRQNLFGI</sequence>
<keyword evidence="3" id="KW-0456">Lyase</keyword>
<dbReference type="HOGENOM" id="CLU_050234_1_0_1"/>
<comment type="subcellular location">
    <subcellularLocation>
        <location evidence="5">Nucleus</location>
    </subcellularLocation>
</comment>
<evidence type="ECO:0000313" key="8">
    <source>
        <dbReference type="EnsemblFungi" id="EJT80816"/>
    </source>
</evidence>
<evidence type="ECO:0000256" key="2">
    <source>
        <dbReference type="ARBA" id="ARBA00022801"/>
    </source>
</evidence>
<protein>
    <recommendedName>
        <fullName evidence="5">U6 snRNA phosphodiesterase</fullName>
        <ecNumber evidence="5">3.1.4.-</ecNumber>
    </recommendedName>
</protein>
<evidence type="ECO:0000256" key="6">
    <source>
        <dbReference type="SAM" id="MobiDB-lite"/>
    </source>
</evidence>
<evidence type="ECO:0000256" key="4">
    <source>
        <dbReference type="ARBA" id="ARBA00023242"/>
    </source>
</evidence>
<evidence type="ECO:0000313" key="7">
    <source>
        <dbReference type="EMBL" id="EJT80816.1"/>
    </source>
</evidence>
<dbReference type="FunCoup" id="J3NHS3">
    <property type="interactions" value="22"/>
</dbReference>
<comment type="similarity">
    <text evidence="5">Belongs to the 2H phosphoesterase superfamily. USB1 family.</text>
</comment>
<dbReference type="PANTHER" id="PTHR13522">
    <property type="entry name" value="U6 SNRNA PHOSPHODIESTERASE 1"/>
    <property type="match status" value="1"/>
</dbReference>
<dbReference type="RefSeq" id="XP_009216825.1">
    <property type="nucleotide sequence ID" value="XM_009218561.1"/>
</dbReference>
<dbReference type="STRING" id="644352.J3NHS3"/>
<reference evidence="7" key="2">
    <citation type="submission" date="2010-07" db="EMBL/GenBank/DDBJ databases">
        <authorList>
            <consortium name="The Broad Institute Genome Sequencing Platform"/>
            <consortium name="Broad Institute Genome Sequencing Center for Infectious Disease"/>
            <person name="Ma L.-J."/>
            <person name="Dead R."/>
            <person name="Young S."/>
            <person name="Zeng Q."/>
            <person name="Koehrsen M."/>
            <person name="Alvarado L."/>
            <person name="Berlin A."/>
            <person name="Chapman S.B."/>
            <person name="Chen Z."/>
            <person name="Freedman E."/>
            <person name="Gellesch M."/>
            <person name="Goldberg J."/>
            <person name="Griggs A."/>
            <person name="Gujja S."/>
            <person name="Heilman E.R."/>
            <person name="Heiman D."/>
            <person name="Hepburn T."/>
            <person name="Howarth C."/>
            <person name="Jen D."/>
            <person name="Larson L."/>
            <person name="Mehta T."/>
            <person name="Neiman D."/>
            <person name="Pearson M."/>
            <person name="Roberts A."/>
            <person name="Saif S."/>
            <person name="Shea T."/>
            <person name="Shenoy N."/>
            <person name="Sisk P."/>
            <person name="Stolte C."/>
            <person name="Sykes S."/>
            <person name="Walk T."/>
            <person name="White J."/>
            <person name="Yandava C."/>
            <person name="Haas B."/>
            <person name="Nusbaum C."/>
            <person name="Birren B."/>
        </authorList>
    </citation>
    <scope>NUCLEOTIDE SEQUENCE</scope>
    <source>
        <strain evidence="7">R3-111a-1</strain>
    </source>
</reference>
<accession>J3NHS3</accession>
<dbReference type="GO" id="GO:0005634">
    <property type="term" value="C:nucleus"/>
    <property type="evidence" value="ECO:0007669"/>
    <property type="project" value="UniProtKB-SubCell"/>
</dbReference>
<dbReference type="InterPro" id="IPR027521">
    <property type="entry name" value="Usb1"/>
</dbReference>
<proteinExistence type="inferred from homology"/>
<keyword evidence="1 5" id="KW-0540">Nuclease</keyword>
<comment type="function">
    <text evidence="5">Phosphodiesterase responsible for the U6 snRNA 3' end processing. Acts as an exoribonuclease (RNase) responsible for trimming the poly(U) tract of the last nucleotides in the pre-U6 snRNA molecule, leading to the formation of mature U6 snRNA.</text>
</comment>
<name>J3NHS3_GAET3</name>
<dbReference type="VEuPathDB" id="FungiDB:GGTG_00810"/>
<keyword evidence="2 5" id="KW-0378">Hydrolase</keyword>
<evidence type="ECO:0000256" key="5">
    <source>
        <dbReference type="HAMAP-Rule" id="MF_03040"/>
    </source>
</evidence>
<keyword evidence="9" id="KW-1185">Reference proteome</keyword>
<reference evidence="9" key="1">
    <citation type="submission" date="2010-07" db="EMBL/GenBank/DDBJ databases">
        <title>The genome sequence of Gaeumannomyces graminis var. tritici strain R3-111a-1.</title>
        <authorList>
            <consortium name="The Broad Institute Genome Sequencing Platform"/>
            <person name="Ma L.-J."/>
            <person name="Dead R."/>
            <person name="Young S."/>
            <person name="Zeng Q."/>
            <person name="Koehrsen M."/>
            <person name="Alvarado L."/>
            <person name="Berlin A."/>
            <person name="Chapman S.B."/>
            <person name="Chen Z."/>
            <person name="Freedman E."/>
            <person name="Gellesch M."/>
            <person name="Goldberg J."/>
            <person name="Griggs A."/>
            <person name="Gujja S."/>
            <person name="Heilman E.R."/>
            <person name="Heiman D."/>
            <person name="Hepburn T."/>
            <person name="Howarth C."/>
            <person name="Jen D."/>
            <person name="Larson L."/>
            <person name="Mehta T."/>
            <person name="Neiman D."/>
            <person name="Pearson M."/>
            <person name="Roberts A."/>
            <person name="Saif S."/>
            <person name="Shea T."/>
            <person name="Shenoy N."/>
            <person name="Sisk P."/>
            <person name="Stolte C."/>
            <person name="Sykes S."/>
            <person name="Walk T."/>
            <person name="White J."/>
            <person name="Yandava C."/>
            <person name="Haas B."/>
            <person name="Nusbaum C."/>
            <person name="Birren B."/>
        </authorList>
    </citation>
    <scope>NUCLEOTIDE SEQUENCE [LARGE SCALE GENOMIC DNA]</scope>
    <source>
        <strain evidence="9">R3-111a-1</strain>
    </source>
</reference>
<feature type="compositionally biased region" description="Polar residues" evidence="6">
    <location>
        <begin position="1"/>
        <end position="11"/>
    </location>
</feature>
<reference evidence="8" key="4">
    <citation type="journal article" date="2015" name="G3 (Bethesda)">
        <title>Genome sequences of three phytopathogenic species of the Magnaporthaceae family of fungi.</title>
        <authorList>
            <person name="Okagaki L.H."/>
            <person name="Nunes C.C."/>
            <person name="Sailsbery J."/>
            <person name="Clay B."/>
            <person name="Brown D."/>
            <person name="John T."/>
            <person name="Oh Y."/>
            <person name="Young N."/>
            <person name="Fitzgerald M."/>
            <person name="Haas B.J."/>
            <person name="Zeng Q."/>
            <person name="Young S."/>
            <person name="Adiconis X."/>
            <person name="Fan L."/>
            <person name="Levin J.Z."/>
            <person name="Mitchell T.K."/>
            <person name="Okubara P.A."/>
            <person name="Farman M.L."/>
            <person name="Kohn L.M."/>
            <person name="Birren B."/>
            <person name="Ma L.-J."/>
            <person name="Dean R.A."/>
        </authorList>
    </citation>
    <scope>NUCLEOTIDE SEQUENCE</scope>
    <source>
        <strain evidence="8">R3-111a-1</strain>
    </source>
</reference>
<dbReference type="PANTHER" id="PTHR13522:SF3">
    <property type="entry name" value="U6 SNRNA PHOSPHODIESTERASE 1"/>
    <property type="match status" value="1"/>
</dbReference>
<feature type="active site" description="Proton donor/acceptor" evidence="5">
    <location>
        <position position="248"/>
    </location>
</feature>
<dbReference type="eggNOG" id="KOG3102">
    <property type="taxonomic scope" value="Eukaryota"/>
</dbReference>
<evidence type="ECO:0000256" key="3">
    <source>
        <dbReference type="ARBA" id="ARBA00023239"/>
    </source>
</evidence>
<dbReference type="OrthoDB" id="49151at2759"/>
<dbReference type="GeneID" id="20341268"/>
<dbReference type="Pfam" id="PF09749">
    <property type="entry name" value="HVSL"/>
    <property type="match status" value="1"/>
</dbReference>
<dbReference type="Gene3D" id="3.90.1140.10">
    <property type="entry name" value="Cyclic phosphodiesterase"/>
    <property type="match status" value="1"/>
</dbReference>
<evidence type="ECO:0000256" key="1">
    <source>
        <dbReference type="ARBA" id="ARBA00022722"/>
    </source>
</evidence>
<feature type="active site" description="Proton donor/acceptor" evidence="5">
    <location>
        <position position="139"/>
    </location>
</feature>
<dbReference type="EMBL" id="GL385395">
    <property type="protein sequence ID" value="EJT80816.1"/>
    <property type="molecule type" value="Genomic_DNA"/>
</dbReference>
<dbReference type="AlphaFoldDB" id="J3NHS3"/>
<dbReference type="EC" id="3.1.4.-" evidence="5"/>
<reference evidence="8" key="5">
    <citation type="submission" date="2018-04" db="UniProtKB">
        <authorList>
            <consortium name="EnsemblFungi"/>
        </authorList>
    </citation>
    <scope>IDENTIFICATION</scope>
    <source>
        <strain evidence="8">R3-111a-1</strain>
    </source>
</reference>
<dbReference type="Proteomes" id="UP000006039">
    <property type="component" value="Unassembled WGS sequence"/>
</dbReference>
<dbReference type="GO" id="GO:0034477">
    <property type="term" value="P:U6 snRNA 3'-end processing"/>
    <property type="evidence" value="ECO:0007669"/>
    <property type="project" value="UniProtKB-UniRule"/>
</dbReference>
<dbReference type="GO" id="GO:0016829">
    <property type="term" value="F:lyase activity"/>
    <property type="evidence" value="ECO:0007669"/>
    <property type="project" value="UniProtKB-KW"/>
</dbReference>
<dbReference type="EnsemblFungi" id="EJT80816">
    <property type="protein sequence ID" value="EJT80816"/>
    <property type="gene ID" value="GGTG_00810"/>
</dbReference>
<gene>
    <name evidence="8" type="primary">20341268</name>
    <name evidence="5" type="synonym">USB1</name>
    <name evidence="7" type="ORF">GGTG_00810</name>
</gene>
<reference evidence="7" key="3">
    <citation type="submission" date="2010-09" db="EMBL/GenBank/DDBJ databases">
        <title>Annotation of Gaeumannomyces graminis var. tritici R3-111a-1.</title>
        <authorList>
            <consortium name="The Broad Institute Genome Sequencing Platform"/>
            <person name="Ma L.-J."/>
            <person name="Dead R."/>
            <person name="Young S.K."/>
            <person name="Zeng Q."/>
            <person name="Gargeya S."/>
            <person name="Fitzgerald M."/>
            <person name="Haas B."/>
            <person name="Abouelleil A."/>
            <person name="Alvarado L."/>
            <person name="Arachchi H.M."/>
            <person name="Berlin A."/>
            <person name="Brown A."/>
            <person name="Chapman S.B."/>
            <person name="Chen Z."/>
            <person name="Dunbar C."/>
            <person name="Freedman E."/>
            <person name="Gearin G."/>
            <person name="Gellesch M."/>
            <person name="Goldberg J."/>
            <person name="Griggs A."/>
            <person name="Gujja S."/>
            <person name="Heiman D."/>
            <person name="Howarth C."/>
            <person name="Larson L."/>
            <person name="Lui A."/>
            <person name="MacDonald P.J.P."/>
            <person name="Mehta T."/>
            <person name="Montmayeur A."/>
            <person name="Murphy C."/>
            <person name="Neiman D."/>
            <person name="Pearson M."/>
            <person name="Priest M."/>
            <person name="Roberts A."/>
            <person name="Saif S."/>
            <person name="Shea T."/>
            <person name="Shenoy N."/>
            <person name="Sisk P."/>
            <person name="Stolte C."/>
            <person name="Sykes S."/>
            <person name="Yandava C."/>
            <person name="Wortman J."/>
            <person name="Nusbaum C."/>
            <person name="Birren B."/>
        </authorList>
    </citation>
    <scope>NUCLEOTIDE SEQUENCE</scope>
    <source>
        <strain evidence="7">R3-111a-1</strain>
    </source>
</reference>